<keyword evidence="1" id="KW-1133">Transmembrane helix</keyword>
<feature type="transmembrane region" description="Helical" evidence="1">
    <location>
        <begin position="153"/>
        <end position="174"/>
    </location>
</feature>
<keyword evidence="1" id="KW-0812">Transmembrane</keyword>
<dbReference type="RefSeq" id="WP_093967045.1">
    <property type="nucleotide sequence ID" value="NZ_FXYE01000002.1"/>
</dbReference>
<feature type="transmembrane region" description="Helical" evidence="1">
    <location>
        <begin position="12"/>
        <end position="30"/>
    </location>
</feature>
<evidence type="ECO:0000256" key="1">
    <source>
        <dbReference type="SAM" id="Phobius"/>
    </source>
</evidence>
<keyword evidence="1" id="KW-0472">Membrane</keyword>
<name>A0A238KFT1_9RHOB</name>
<feature type="transmembrane region" description="Helical" evidence="1">
    <location>
        <begin position="113"/>
        <end position="133"/>
    </location>
</feature>
<dbReference type="AlphaFoldDB" id="A0A238KFT1"/>
<keyword evidence="3" id="KW-1185">Reference proteome</keyword>
<dbReference type="EMBL" id="FXYE01000002">
    <property type="protein sequence ID" value="SMX41719.1"/>
    <property type="molecule type" value="Genomic_DNA"/>
</dbReference>
<feature type="transmembrane region" description="Helical" evidence="1">
    <location>
        <begin position="247"/>
        <end position="264"/>
    </location>
</feature>
<organism evidence="2 3">
    <name type="scientific">Actibacterium lipolyticum</name>
    <dbReference type="NCBI Taxonomy" id="1524263"/>
    <lineage>
        <taxon>Bacteria</taxon>
        <taxon>Pseudomonadati</taxon>
        <taxon>Pseudomonadota</taxon>
        <taxon>Alphaproteobacteria</taxon>
        <taxon>Rhodobacterales</taxon>
        <taxon>Roseobacteraceae</taxon>
        <taxon>Actibacterium</taxon>
    </lineage>
</organism>
<feature type="transmembrane region" description="Helical" evidence="1">
    <location>
        <begin position="194"/>
        <end position="214"/>
    </location>
</feature>
<reference evidence="3" key="1">
    <citation type="submission" date="2017-05" db="EMBL/GenBank/DDBJ databases">
        <authorList>
            <person name="Rodrigo-Torres L."/>
            <person name="Arahal R. D."/>
            <person name="Lucena T."/>
        </authorList>
    </citation>
    <scope>NUCLEOTIDE SEQUENCE [LARGE SCALE GENOMIC DNA]</scope>
    <source>
        <strain evidence="3">CECT 8621</strain>
    </source>
</reference>
<evidence type="ECO:0000313" key="2">
    <source>
        <dbReference type="EMBL" id="SMX41719.1"/>
    </source>
</evidence>
<feature type="transmembrane region" description="Helical" evidence="1">
    <location>
        <begin position="79"/>
        <end position="101"/>
    </location>
</feature>
<evidence type="ECO:0000313" key="3">
    <source>
        <dbReference type="Proteomes" id="UP000202922"/>
    </source>
</evidence>
<protein>
    <submittedName>
        <fullName evidence="2">Uncharacterized protein</fullName>
    </submittedName>
</protein>
<dbReference type="Proteomes" id="UP000202922">
    <property type="component" value="Unassembled WGS sequence"/>
</dbReference>
<sequence>MLRFSIGFIRVNAWPLALIVCVVALAHYLLNTPNLFPNISRLGGNDGVLSGLGKYFEKHSRFLPLVLATGALWLRSSAALWFLAVAVLSNLPTLTFVFEIWAKGRVAWDAPKILWRTALPLGALVLCVVAVFGTGRKPALLGPNSILDRRLKTAAIVASGIALIACLSLVPGVVRDDTPFAKAVQLKLLSQPELPVLFLAFLAAIYDMKVAPWLHGLALLYLLNDIQQNLQYLLYQGRNFINGEVELTYAAASVVALVCASFFARRNKRRSETE</sequence>
<accession>A0A238KFT1</accession>
<gene>
    <name evidence="2" type="ORF">COL8621_01812</name>
</gene>
<proteinExistence type="predicted"/>